<proteinExistence type="predicted"/>
<protein>
    <submittedName>
        <fullName evidence="2">Membrane protein</fullName>
    </submittedName>
</protein>
<dbReference type="EMBL" id="BSVA01000001">
    <property type="protein sequence ID" value="GMA91989.1"/>
    <property type="molecule type" value="Genomic_DNA"/>
</dbReference>
<organism evidence="2 3">
    <name type="scientific">Homoserinibacter gongjuensis</name>
    <dbReference type="NCBI Taxonomy" id="1162968"/>
    <lineage>
        <taxon>Bacteria</taxon>
        <taxon>Bacillati</taxon>
        <taxon>Actinomycetota</taxon>
        <taxon>Actinomycetes</taxon>
        <taxon>Micrococcales</taxon>
        <taxon>Microbacteriaceae</taxon>
        <taxon>Homoserinibacter</taxon>
    </lineage>
</organism>
<dbReference type="Proteomes" id="UP001157069">
    <property type="component" value="Unassembled WGS sequence"/>
</dbReference>
<feature type="transmembrane region" description="Helical" evidence="1">
    <location>
        <begin position="162"/>
        <end position="186"/>
    </location>
</feature>
<keyword evidence="3" id="KW-1185">Reference proteome</keyword>
<name>A0ABQ6JXL6_9MICO</name>
<keyword evidence="1" id="KW-0812">Transmembrane</keyword>
<dbReference type="RefSeq" id="WP_284300587.1">
    <property type="nucleotide sequence ID" value="NZ_BSVA01000001.1"/>
</dbReference>
<sequence length="199" mass="20976">MSSDNVIEVSRFVKSVWWLVLLRGIFAIILGILAFIWPVATAVAFVWVFAFYAVIDGIVNIVQAVSTRKTDPRWVWLLTIGIVGVIAGVVVMIFPVAAGALALLVLLWIVAIWAIMSGIFGIPAAASIASGGAKVLGIVFSVLSILFGILLAILLFTTPQSALIGLIYVLGAYAVLAGLVLVIIAFQARGAANEALRAA</sequence>
<evidence type="ECO:0000256" key="1">
    <source>
        <dbReference type="SAM" id="Phobius"/>
    </source>
</evidence>
<dbReference type="PANTHER" id="PTHR34989">
    <property type="entry name" value="PROTEIN HDED"/>
    <property type="match status" value="1"/>
</dbReference>
<gene>
    <name evidence="2" type="ORF">GCM10025869_25180</name>
</gene>
<keyword evidence="1" id="KW-0472">Membrane</keyword>
<dbReference type="Pfam" id="PF03729">
    <property type="entry name" value="DUF308"/>
    <property type="match status" value="2"/>
</dbReference>
<keyword evidence="1" id="KW-1133">Transmembrane helix</keyword>
<feature type="transmembrane region" description="Helical" evidence="1">
    <location>
        <begin position="16"/>
        <end position="37"/>
    </location>
</feature>
<dbReference type="PANTHER" id="PTHR34989:SF1">
    <property type="entry name" value="PROTEIN HDED"/>
    <property type="match status" value="1"/>
</dbReference>
<evidence type="ECO:0000313" key="3">
    <source>
        <dbReference type="Proteomes" id="UP001157069"/>
    </source>
</evidence>
<feature type="transmembrane region" description="Helical" evidence="1">
    <location>
        <begin position="43"/>
        <end position="62"/>
    </location>
</feature>
<dbReference type="InterPro" id="IPR005325">
    <property type="entry name" value="DUF308_memb"/>
</dbReference>
<dbReference type="InterPro" id="IPR052712">
    <property type="entry name" value="Acid_resist_chaperone_HdeD"/>
</dbReference>
<feature type="transmembrane region" description="Helical" evidence="1">
    <location>
        <begin position="74"/>
        <end position="94"/>
    </location>
</feature>
<evidence type="ECO:0000313" key="2">
    <source>
        <dbReference type="EMBL" id="GMA91989.1"/>
    </source>
</evidence>
<feature type="transmembrane region" description="Helical" evidence="1">
    <location>
        <begin position="135"/>
        <end position="156"/>
    </location>
</feature>
<feature type="transmembrane region" description="Helical" evidence="1">
    <location>
        <begin position="100"/>
        <end position="123"/>
    </location>
</feature>
<reference evidence="3" key="1">
    <citation type="journal article" date="2019" name="Int. J. Syst. Evol. Microbiol.">
        <title>The Global Catalogue of Microorganisms (GCM) 10K type strain sequencing project: providing services to taxonomists for standard genome sequencing and annotation.</title>
        <authorList>
            <consortium name="The Broad Institute Genomics Platform"/>
            <consortium name="The Broad Institute Genome Sequencing Center for Infectious Disease"/>
            <person name="Wu L."/>
            <person name="Ma J."/>
        </authorList>
    </citation>
    <scope>NUCLEOTIDE SEQUENCE [LARGE SCALE GENOMIC DNA]</scope>
    <source>
        <strain evidence="3">NBRC 108755</strain>
    </source>
</reference>
<comment type="caution">
    <text evidence="2">The sequence shown here is derived from an EMBL/GenBank/DDBJ whole genome shotgun (WGS) entry which is preliminary data.</text>
</comment>
<accession>A0ABQ6JXL6</accession>